<name>A0A644WQY4_9ZZZZ</name>
<dbReference type="AlphaFoldDB" id="A0A644WQY4"/>
<keyword evidence="1" id="KW-0472">Membrane</keyword>
<protein>
    <submittedName>
        <fullName evidence="2">Uncharacterized protein</fullName>
    </submittedName>
</protein>
<gene>
    <name evidence="2" type="ORF">SDC9_52405</name>
</gene>
<comment type="caution">
    <text evidence="2">The sequence shown here is derived from an EMBL/GenBank/DDBJ whole genome shotgun (WGS) entry which is preliminary data.</text>
</comment>
<reference evidence="2" key="1">
    <citation type="submission" date="2019-08" db="EMBL/GenBank/DDBJ databases">
        <authorList>
            <person name="Kucharzyk K."/>
            <person name="Murdoch R.W."/>
            <person name="Higgins S."/>
            <person name="Loffler F."/>
        </authorList>
    </citation>
    <scope>NUCLEOTIDE SEQUENCE</scope>
</reference>
<evidence type="ECO:0000313" key="2">
    <source>
        <dbReference type="EMBL" id="MPM06109.1"/>
    </source>
</evidence>
<sequence>MSVEWRILIVSALIFIVIGVIYLLVDRRKREKKEAFRRYWELNGYDFGTFDEADDEGYSLKRDDWELYVCRSLERGSADWKLESIWRTWRHDPERKTFALQYAPSSVPFEDLPEMVRKAAVSALRIVFRESLSQLKSVRTAFTQRGMACLAFEPEAGSAQSIIERLQPEIACWSGTMKLYIESTPDSVQIRVDNFYIDKPEEAEAVIRMGLILLEHD</sequence>
<keyword evidence="1" id="KW-1133">Transmembrane helix</keyword>
<feature type="transmembrane region" description="Helical" evidence="1">
    <location>
        <begin position="6"/>
        <end position="25"/>
    </location>
</feature>
<organism evidence="2">
    <name type="scientific">bioreactor metagenome</name>
    <dbReference type="NCBI Taxonomy" id="1076179"/>
    <lineage>
        <taxon>unclassified sequences</taxon>
        <taxon>metagenomes</taxon>
        <taxon>ecological metagenomes</taxon>
    </lineage>
</organism>
<accession>A0A644WQY4</accession>
<keyword evidence="1" id="KW-0812">Transmembrane</keyword>
<proteinExistence type="predicted"/>
<evidence type="ECO:0000256" key="1">
    <source>
        <dbReference type="SAM" id="Phobius"/>
    </source>
</evidence>
<dbReference type="EMBL" id="VSSQ01001199">
    <property type="protein sequence ID" value="MPM06109.1"/>
    <property type="molecule type" value="Genomic_DNA"/>
</dbReference>